<evidence type="ECO:0000313" key="8">
    <source>
        <dbReference type="EMBL" id="ELK16539.1"/>
    </source>
</evidence>
<proteinExistence type="predicted"/>
<dbReference type="GO" id="GO:0005886">
    <property type="term" value="C:plasma membrane"/>
    <property type="evidence" value="ECO:0007669"/>
    <property type="project" value="UniProtKB-SubCell"/>
</dbReference>
<evidence type="ECO:0000256" key="5">
    <source>
        <dbReference type="ARBA" id="ARBA00023040"/>
    </source>
</evidence>
<reference evidence="9" key="1">
    <citation type="journal article" date="2013" name="Science">
        <title>Comparative analysis of bat genomes provides insight into the evolution of flight and immunity.</title>
        <authorList>
            <person name="Zhang G."/>
            <person name="Cowled C."/>
            <person name="Shi Z."/>
            <person name="Huang Z."/>
            <person name="Bishop-Lilly K.A."/>
            <person name="Fang X."/>
            <person name="Wynne J.W."/>
            <person name="Xiong Z."/>
            <person name="Baker M.L."/>
            <person name="Zhao W."/>
            <person name="Tachedjian M."/>
            <person name="Zhu Y."/>
            <person name="Zhou P."/>
            <person name="Jiang X."/>
            <person name="Ng J."/>
            <person name="Yang L."/>
            <person name="Wu L."/>
            <person name="Xiao J."/>
            <person name="Feng Y."/>
            <person name="Chen Y."/>
            <person name="Sun X."/>
            <person name="Zhang Y."/>
            <person name="Marsh G.A."/>
            <person name="Crameri G."/>
            <person name="Broder C.C."/>
            <person name="Frey K.G."/>
            <person name="Wang L.F."/>
            <person name="Wang J."/>
        </authorList>
    </citation>
    <scope>NUCLEOTIDE SEQUENCE [LARGE SCALE GENOMIC DNA]</scope>
</reference>
<keyword evidence="7" id="KW-0472">Membrane</keyword>
<protein>
    <submittedName>
        <fullName evidence="8">Olfactory receptor 6C74</fullName>
    </submittedName>
</protein>
<comment type="subcellular location">
    <subcellularLocation>
        <location evidence="1">Cell membrane</location>
        <topology evidence="1">Multi-pass membrane protein</topology>
    </subcellularLocation>
</comment>
<accession>L5KYJ3</accession>
<dbReference type="EMBL" id="KB030455">
    <property type="protein sequence ID" value="ELK16539.1"/>
    <property type="molecule type" value="Genomic_DNA"/>
</dbReference>
<keyword evidence="7" id="KW-0812">Transmembrane</keyword>
<dbReference type="Gene3D" id="1.20.1070.10">
    <property type="entry name" value="Rhodopsin 7-helix transmembrane proteins"/>
    <property type="match status" value="1"/>
</dbReference>
<dbReference type="GO" id="GO:0004984">
    <property type="term" value="F:olfactory receptor activity"/>
    <property type="evidence" value="ECO:0007669"/>
    <property type="project" value="TreeGrafter"/>
</dbReference>
<keyword evidence="4" id="KW-0552">Olfaction</keyword>
<sequence length="100" mass="11711">MGNHTKETVFILASLTDDPQLKIMLFIFLLFTYLLSIIGNLIIITLTLVDTHLKTPMYFFHLNFSFLEISYTTTCITKLLIIMATRDKHCLFCMVSHYLW</sequence>
<dbReference type="InterPro" id="IPR047132">
    <property type="entry name" value="Olfact_rcpt_6C-like"/>
</dbReference>
<keyword evidence="5" id="KW-0807">Transducer</keyword>
<dbReference type="PANTHER" id="PTHR26454:SF36">
    <property type="entry name" value="OLFACTORY RECEPTOR"/>
    <property type="match status" value="1"/>
</dbReference>
<dbReference type="SUPFAM" id="SSF81321">
    <property type="entry name" value="Family A G protein-coupled receptor-like"/>
    <property type="match status" value="1"/>
</dbReference>
<feature type="transmembrane region" description="Helical" evidence="7">
    <location>
        <begin position="23"/>
        <end position="49"/>
    </location>
</feature>
<evidence type="ECO:0000256" key="2">
    <source>
        <dbReference type="ARBA" id="ARBA00022475"/>
    </source>
</evidence>
<keyword evidence="6 8" id="KW-0675">Receptor</keyword>
<dbReference type="STRING" id="9402.L5KYJ3"/>
<evidence type="ECO:0000313" key="9">
    <source>
        <dbReference type="Proteomes" id="UP000010552"/>
    </source>
</evidence>
<evidence type="ECO:0000256" key="4">
    <source>
        <dbReference type="ARBA" id="ARBA00022725"/>
    </source>
</evidence>
<name>L5KYJ3_PTEAL</name>
<keyword evidence="7" id="KW-1133">Transmembrane helix</keyword>
<keyword evidence="5" id="KW-0297">G-protein coupled receptor</keyword>
<keyword evidence="9" id="KW-1185">Reference proteome</keyword>
<keyword evidence="3" id="KW-0716">Sensory transduction</keyword>
<dbReference type="AlphaFoldDB" id="L5KYJ3"/>
<dbReference type="Proteomes" id="UP000010552">
    <property type="component" value="Unassembled WGS sequence"/>
</dbReference>
<organism evidence="8 9">
    <name type="scientific">Pteropus alecto</name>
    <name type="common">Black flying fox</name>
    <dbReference type="NCBI Taxonomy" id="9402"/>
    <lineage>
        <taxon>Eukaryota</taxon>
        <taxon>Metazoa</taxon>
        <taxon>Chordata</taxon>
        <taxon>Craniata</taxon>
        <taxon>Vertebrata</taxon>
        <taxon>Euteleostomi</taxon>
        <taxon>Mammalia</taxon>
        <taxon>Eutheria</taxon>
        <taxon>Laurasiatheria</taxon>
        <taxon>Chiroptera</taxon>
        <taxon>Yinpterochiroptera</taxon>
        <taxon>Pteropodoidea</taxon>
        <taxon>Pteropodidae</taxon>
        <taxon>Pteropodinae</taxon>
        <taxon>Pteropus</taxon>
    </lineage>
</organism>
<gene>
    <name evidence="8" type="ORF">PAL_GLEAN10000309</name>
</gene>
<evidence type="ECO:0000256" key="6">
    <source>
        <dbReference type="ARBA" id="ARBA00023170"/>
    </source>
</evidence>
<keyword evidence="2" id="KW-1003">Cell membrane</keyword>
<evidence type="ECO:0000256" key="3">
    <source>
        <dbReference type="ARBA" id="ARBA00022606"/>
    </source>
</evidence>
<evidence type="ECO:0000256" key="7">
    <source>
        <dbReference type="SAM" id="Phobius"/>
    </source>
</evidence>
<evidence type="ECO:0000256" key="1">
    <source>
        <dbReference type="ARBA" id="ARBA00004651"/>
    </source>
</evidence>
<dbReference type="InParanoid" id="L5KYJ3"/>
<dbReference type="PANTHER" id="PTHR26454">
    <property type="entry name" value="OLFACTORY RECEPTOR"/>
    <property type="match status" value="1"/>
</dbReference>
<dbReference type="GO" id="GO:0004930">
    <property type="term" value="F:G protein-coupled receptor activity"/>
    <property type="evidence" value="ECO:0007669"/>
    <property type="project" value="UniProtKB-KW"/>
</dbReference>